<dbReference type="PANTHER" id="PTHR48105">
    <property type="entry name" value="THIOREDOXIN REDUCTASE 1-RELATED-RELATED"/>
    <property type="match status" value="1"/>
</dbReference>
<evidence type="ECO:0000313" key="6">
    <source>
        <dbReference type="EMBL" id="MDQ0114139.1"/>
    </source>
</evidence>
<evidence type="ECO:0000259" key="5">
    <source>
        <dbReference type="Pfam" id="PF07992"/>
    </source>
</evidence>
<name>A0ABT9U3C4_PAEHA</name>
<dbReference type="SUPFAM" id="SSF51905">
    <property type="entry name" value="FAD/NAD(P)-binding domain"/>
    <property type="match status" value="1"/>
</dbReference>
<dbReference type="InterPro" id="IPR036188">
    <property type="entry name" value="FAD/NAD-bd_sf"/>
</dbReference>
<keyword evidence="3" id="KW-0285">Flavoprotein</keyword>
<proteinExistence type="predicted"/>
<comment type="caution">
    <text evidence="6">The sequence shown here is derived from an EMBL/GenBank/DDBJ whole genome shotgun (WGS) entry which is preliminary data.</text>
</comment>
<reference evidence="6 7" key="1">
    <citation type="submission" date="2023-07" db="EMBL/GenBank/DDBJ databases">
        <title>Sorghum-associated microbial communities from plants grown in Nebraska, USA.</title>
        <authorList>
            <person name="Schachtman D."/>
        </authorList>
    </citation>
    <scope>NUCLEOTIDE SEQUENCE [LARGE SCALE GENOMIC DNA]</scope>
    <source>
        <strain evidence="6 7">CC482</strain>
    </source>
</reference>
<keyword evidence="4" id="KW-0560">Oxidoreductase</keyword>
<keyword evidence="7" id="KW-1185">Reference proteome</keyword>
<dbReference type="EMBL" id="JAUSSU010000007">
    <property type="protein sequence ID" value="MDQ0114139.1"/>
    <property type="molecule type" value="Genomic_DNA"/>
</dbReference>
<comment type="cofactor">
    <cofactor evidence="1">
        <name>FAD</name>
        <dbReference type="ChEBI" id="CHEBI:57692"/>
    </cofactor>
</comment>
<evidence type="ECO:0000256" key="2">
    <source>
        <dbReference type="ARBA" id="ARBA00011738"/>
    </source>
</evidence>
<organism evidence="6 7">
    <name type="scientific">Paenibacillus harenae</name>
    <dbReference type="NCBI Taxonomy" id="306543"/>
    <lineage>
        <taxon>Bacteria</taxon>
        <taxon>Bacillati</taxon>
        <taxon>Bacillota</taxon>
        <taxon>Bacilli</taxon>
        <taxon>Bacillales</taxon>
        <taxon>Paenibacillaceae</taxon>
        <taxon>Paenibacillus</taxon>
    </lineage>
</organism>
<gene>
    <name evidence="6" type="ORF">J2T15_003594</name>
</gene>
<dbReference type="Proteomes" id="UP001229346">
    <property type="component" value="Unassembled WGS sequence"/>
</dbReference>
<dbReference type="RefSeq" id="WP_307205459.1">
    <property type="nucleotide sequence ID" value="NZ_JAUSSU010000007.1"/>
</dbReference>
<protein>
    <submittedName>
        <fullName evidence="6">Thioredoxin reductase</fullName>
    </submittedName>
</protein>
<evidence type="ECO:0000256" key="4">
    <source>
        <dbReference type="ARBA" id="ARBA00023002"/>
    </source>
</evidence>
<sequence length="304" mass="32412">MEQLLDVGIIGGGPAGLSAALVLGRARRSVIVIDEGKPRNRVTHEIHGFLTRDRTKPADFRRIAREEISAYPTVRFVDDKAAAVTGNDGRFVITTTQGTVYNVRKLLFAVGKRDLPVEINGLTEVYGKSAFVCPYCDGWELRDRPLAIIAKGGGAHHVAKVLSGWSNQTVICSNGPDELTAEQREELMRHNVAIYDSPIQLIESTDGYVSRIKLEDGSAVDCTGIFFAPRLAAGSDLPDSLGCKMTETGTVVADGFGKTSVAGVYSAGDAATELYQAITAASLGSLAAVGINGELITEAWEKLG</sequence>
<feature type="domain" description="FAD/NAD(P)-binding" evidence="5">
    <location>
        <begin position="6"/>
        <end position="281"/>
    </location>
</feature>
<dbReference type="InterPro" id="IPR023753">
    <property type="entry name" value="FAD/NAD-binding_dom"/>
</dbReference>
<evidence type="ECO:0000256" key="3">
    <source>
        <dbReference type="ARBA" id="ARBA00022630"/>
    </source>
</evidence>
<evidence type="ECO:0000256" key="1">
    <source>
        <dbReference type="ARBA" id="ARBA00001974"/>
    </source>
</evidence>
<dbReference type="Gene3D" id="3.50.50.60">
    <property type="entry name" value="FAD/NAD(P)-binding domain"/>
    <property type="match status" value="2"/>
</dbReference>
<dbReference type="PRINTS" id="PR00469">
    <property type="entry name" value="PNDRDTASEII"/>
</dbReference>
<evidence type="ECO:0000313" key="7">
    <source>
        <dbReference type="Proteomes" id="UP001229346"/>
    </source>
</evidence>
<dbReference type="PRINTS" id="PR00368">
    <property type="entry name" value="FADPNR"/>
</dbReference>
<accession>A0ABT9U3C4</accession>
<comment type="subunit">
    <text evidence="2">Homodimer.</text>
</comment>
<dbReference type="InterPro" id="IPR050097">
    <property type="entry name" value="Ferredoxin-NADP_redctase_2"/>
</dbReference>
<dbReference type="Pfam" id="PF07992">
    <property type="entry name" value="Pyr_redox_2"/>
    <property type="match status" value="1"/>
</dbReference>